<evidence type="ECO:0000256" key="1">
    <source>
        <dbReference type="SAM" id="MobiDB-lite"/>
    </source>
</evidence>
<protein>
    <submittedName>
        <fullName evidence="2">Uncharacterized protein</fullName>
    </submittedName>
</protein>
<proteinExistence type="predicted"/>
<evidence type="ECO:0000313" key="3">
    <source>
        <dbReference type="Proteomes" id="UP000324632"/>
    </source>
</evidence>
<keyword evidence="3" id="KW-1185">Reference proteome</keyword>
<dbReference type="EMBL" id="SOYY01000001">
    <property type="protein sequence ID" value="KAA0725374.1"/>
    <property type="molecule type" value="Genomic_DNA"/>
</dbReference>
<feature type="region of interest" description="Disordered" evidence="1">
    <location>
        <begin position="1"/>
        <end position="26"/>
    </location>
</feature>
<accession>A0A5A9PT04</accession>
<name>A0A5A9PT04_9TELE</name>
<reference evidence="2 3" key="1">
    <citation type="journal article" date="2019" name="Mol. Ecol. Resour.">
        <title>Chromosome-level genome assembly of Triplophysa tibetana, a fish adapted to the harsh high-altitude environment of the Tibetan Plateau.</title>
        <authorList>
            <person name="Yang X."/>
            <person name="Liu H."/>
            <person name="Ma Z."/>
            <person name="Zou Y."/>
            <person name="Zou M."/>
            <person name="Mao Y."/>
            <person name="Li X."/>
            <person name="Wang H."/>
            <person name="Chen T."/>
            <person name="Wang W."/>
            <person name="Yang R."/>
        </authorList>
    </citation>
    <scope>NUCLEOTIDE SEQUENCE [LARGE SCALE GENOMIC DNA]</scope>
    <source>
        <strain evidence="2">TTIB1903HZAU</strain>
        <tissue evidence="2">Muscle</tissue>
    </source>
</reference>
<dbReference type="Proteomes" id="UP000324632">
    <property type="component" value="Chromosome 1"/>
</dbReference>
<organism evidence="2 3">
    <name type="scientific">Triplophysa tibetana</name>
    <dbReference type="NCBI Taxonomy" id="1572043"/>
    <lineage>
        <taxon>Eukaryota</taxon>
        <taxon>Metazoa</taxon>
        <taxon>Chordata</taxon>
        <taxon>Craniata</taxon>
        <taxon>Vertebrata</taxon>
        <taxon>Euteleostomi</taxon>
        <taxon>Actinopterygii</taxon>
        <taxon>Neopterygii</taxon>
        <taxon>Teleostei</taxon>
        <taxon>Ostariophysi</taxon>
        <taxon>Cypriniformes</taxon>
        <taxon>Nemacheilidae</taxon>
        <taxon>Triplophysa</taxon>
    </lineage>
</organism>
<sequence>MEVQGVGKARAWRGQSPGKREMTVEPGKQEMTAVVAVILEPEEQGVTVVMAVELGEQDLTAAVVVAKMLPNGGLISGGALKLGSREVDKLVSGEAVNFVSGEAGQERNDMVLLRILAWARGEPE</sequence>
<evidence type="ECO:0000313" key="2">
    <source>
        <dbReference type="EMBL" id="KAA0725374.1"/>
    </source>
</evidence>
<comment type="caution">
    <text evidence="2">The sequence shown here is derived from an EMBL/GenBank/DDBJ whole genome shotgun (WGS) entry which is preliminary data.</text>
</comment>
<gene>
    <name evidence="2" type="ORF">E1301_Tti006086</name>
</gene>
<dbReference type="AlphaFoldDB" id="A0A5A9PT04"/>